<evidence type="ECO:0000313" key="4">
    <source>
        <dbReference type="EMBL" id="VEL32144.1"/>
    </source>
</evidence>
<name>A0A448XA71_9PLAT</name>
<dbReference type="PROSITE" id="PS50097">
    <property type="entry name" value="BTB"/>
    <property type="match status" value="1"/>
</dbReference>
<dbReference type="Pfam" id="PF00651">
    <property type="entry name" value="BTB"/>
    <property type="match status" value="1"/>
</dbReference>
<keyword evidence="2" id="KW-0677">Repeat</keyword>
<dbReference type="Gene3D" id="3.30.710.10">
    <property type="entry name" value="Potassium Channel Kv1.1, Chain A"/>
    <property type="match status" value="1"/>
</dbReference>
<dbReference type="EMBL" id="CAAALY010130772">
    <property type="protein sequence ID" value="VEL32144.1"/>
    <property type="molecule type" value="Genomic_DNA"/>
</dbReference>
<evidence type="ECO:0000256" key="2">
    <source>
        <dbReference type="ARBA" id="ARBA00022737"/>
    </source>
</evidence>
<accession>A0A448XA71</accession>
<dbReference type="InterPro" id="IPR011333">
    <property type="entry name" value="SKP1/BTB/POZ_sf"/>
</dbReference>
<dbReference type="SUPFAM" id="SSF54695">
    <property type="entry name" value="POZ domain"/>
    <property type="match status" value="1"/>
</dbReference>
<evidence type="ECO:0000259" key="3">
    <source>
        <dbReference type="PROSITE" id="PS50097"/>
    </source>
</evidence>
<comment type="caution">
    <text evidence="4">The sequence shown here is derived from an EMBL/GenBank/DDBJ whole genome shotgun (WGS) entry which is preliminary data.</text>
</comment>
<dbReference type="Proteomes" id="UP000784294">
    <property type="component" value="Unassembled WGS sequence"/>
</dbReference>
<sequence length="153" mass="17648">MGLHSSRLDIDWDLSRKSAYGNYKIEAEAGISAEIPCRAFAQHQVGKERPDIESSACGWPTQSHGRSKRLVRIPAHRVVLAAASDYFAAMFRNRLKEAEQSEVWIHEVTPDALKTLIDYIYTGQLKGFFQEFKRPTKSYQHELTRTFRLEYNL</sequence>
<evidence type="ECO:0000313" key="5">
    <source>
        <dbReference type="Proteomes" id="UP000784294"/>
    </source>
</evidence>
<keyword evidence="5" id="KW-1185">Reference proteome</keyword>
<dbReference type="InterPro" id="IPR000210">
    <property type="entry name" value="BTB/POZ_dom"/>
</dbReference>
<gene>
    <name evidence="4" type="ORF">PXEA_LOCUS25584</name>
</gene>
<dbReference type="PANTHER" id="PTHR24412:SF450">
    <property type="entry name" value="KELCH-LIKE PROTEIN DIABLO"/>
    <property type="match status" value="1"/>
</dbReference>
<protein>
    <recommendedName>
        <fullName evidence="3">BTB domain-containing protein</fullName>
    </recommendedName>
</protein>
<dbReference type="PANTHER" id="PTHR24412">
    <property type="entry name" value="KELCH PROTEIN"/>
    <property type="match status" value="1"/>
</dbReference>
<organism evidence="4 5">
    <name type="scientific">Protopolystoma xenopodis</name>
    <dbReference type="NCBI Taxonomy" id="117903"/>
    <lineage>
        <taxon>Eukaryota</taxon>
        <taxon>Metazoa</taxon>
        <taxon>Spiralia</taxon>
        <taxon>Lophotrochozoa</taxon>
        <taxon>Platyhelminthes</taxon>
        <taxon>Monogenea</taxon>
        <taxon>Polyopisthocotylea</taxon>
        <taxon>Polystomatidea</taxon>
        <taxon>Polystomatidae</taxon>
        <taxon>Protopolystoma</taxon>
    </lineage>
</organism>
<proteinExistence type="predicted"/>
<dbReference type="AlphaFoldDB" id="A0A448XA71"/>
<reference evidence="4" key="1">
    <citation type="submission" date="2018-11" db="EMBL/GenBank/DDBJ databases">
        <authorList>
            <consortium name="Pathogen Informatics"/>
        </authorList>
    </citation>
    <scope>NUCLEOTIDE SEQUENCE</scope>
</reference>
<dbReference type="OrthoDB" id="9997739at2759"/>
<keyword evidence="1" id="KW-0880">Kelch repeat</keyword>
<evidence type="ECO:0000256" key="1">
    <source>
        <dbReference type="ARBA" id="ARBA00022441"/>
    </source>
</evidence>
<feature type="domain" description="BTB" evidence="3">
    <location>
        <begin position="73"/>
        <end position="125"/>
    </location>
</feature>